<evidence type="ECO:0000256" key="6">
    <source>
        <dbReference type="SAM" id="MobiDB-lite"/>
    </source>
</evidence>
<evidence type="ECO:0000313" key="9">
    <source>
        <dbReference type="WBParaSite" id="L893_g22156.t1"/>
    </source>
</evidence>
<comment type="subcellular location">
    <subcellularLocation>
        <location evidence="1">Membrane</location>
        <topology evidence="1">Multi-pass membrane protein</topology>
    </subcellularLocation>
</comment>
<keyword evidence="3 7" id="KW-0812">Transmembrane</keyword>
<protein>
    <submittedName>
        <fullName evidence="9">Zinc transporter ZIP8</fullName>
    </submittedName>
</protein>
<dbReference type="InterPro" id="IPR050799">
    <property type="entry name" value="ZIP_Transporter"/>
</dbReference>
<keyword evidence="5 7" id="KW-0472">Membrane</keyword>
<feature type="transmembrane region" description="Helical" evidence="7">
    <location>
        <begin position="102"/>
        <end position="122"/>
    </location>
</feature>
<dbReference type="Proteomes" id="UP000095287">
    <property type="component" value="Unplaced"/>
</dbReference>
<dbReference type="GO" id="GO:0071578">
    <property type="term" value="P:zinc ion import across plasma membrane"/>
    <property type="evidence" value="ECO:0007669"/>
    <property type="project" value="TreeGrafter"/>
</dbReference>
<evidence type="ECO:0000256" key="1">
    <source>
        <dbReference type="ARBA" id="ARBA00004141"/>
    </source>
</evidence>
<accession>A0A1I7Z2E0</accession>
<dbReference type="WBParaSite" id="L893_g22156.t1">
    <property type="protein sequence ID" value="L893_g22156.t1"/>
    <property type="gene ID" value="L893_g22156"/>
</dbReference>
<evidence type="ECO:0000256" key="5">
    <source>
        <dbReference type="ARBA" id="ARBA00023136"/>
    </source>
</evidence>
<keyword evidence="8" id="KW-1185">Reference proteome</keyword>
<evidence type="ECO:0000256" key="7">
    <source>
        <dbReference type="SAM" id="Phobius"/>
    </source>
</evidence>
<feature type="region of interest" description="Disordered" evidence="6">
    <location>
        <begin position="1"/>
        <end position="22"/>
    </location>
</feature>
<evidence type="ECO:0000256" key="4">
    <source>
        <dbReference type="ARBA" id="ARBA00022989"/>
    </source>
</evidence>
<comment type="similarity">
    <text evidence="2">Belongs to the ZIP transporter (TC 2.A.5) family.</text>
</comment>
<dbReference type="InterPro" id="IPR003689">
    <property type="entry name" value="ZIP"/>
</dbReference>
<proteinExistence type="inferred from homology"/>
<dbReference type="GO" id="GO:0030003">
    <property type="term" value="P:intracellular monoatomic cation homeostasis"/>
    <property type="evidence" value="ECO:0007669"/>
    <property type="project" value="TreeGrafter"/>
</dbReference>
<dbReference type="Pfam" id="PF02535">
    <property type="entry name" value="Zip"/>
    <property type="match status" value="1"/>
</dbReference>
<evidence type="ECO:0000256" key="3">
    <source>
        <dbReference type="ARBA" id="ARBA00022692"/>
    </source>
</evidence>
<dbReference type="GO" id="GO:0005385">
    <property type="term" value="F:zinc ion transmembrane transporter activity"/>
    <property type="evidence" value="ECO:0007669"/>
    <property type="project" value="TreeGrafter"/>
</dbReference>
<reference evidence="9" key="1">
    <citation type="submission" date="2016-11" db="UniProtKB">
        <authorList>
            <consortium name="WormBaseParasite"/>
        </authorList>
    </citation>
    <scope>IDENTIFICATION</scope>
</reference>
<evidence type="ECO:0000256" key="2">
    <source>
        <dbReference type="ARBA" id="ARBA00006939"/>
    </source>
</evidence>
<keyword evidence="4 7" id="KW-1133">Transmembrane helix</keyword>
<dbReference type="GO" id="GO:0005886">
    <property type="term" value="C:plasma membrane"/>
    <property type="evidence" value="ECO:0007669"/>
    <property type="project" value="TreeGrafter"/>
</dbReference>
<feature type="transmembrane region" description="Helical" evidence="7">
    <location>
        <begin position="68"/>
        <end position="90"/>
    </location>
</feature>
<organism evidence="8 9">
    <name type="scientific">Steinernema glaseri</name>
    <dbReference type="NCBI Taxonomy" id="37863"/>
    <lineage>
        <taxon>Eukaryota</taxon>
        <taxon>Metazoa</taxon>
        <taxon>Ecdysozoa</taxon>
        <taxon>Nematoda</taxon>
        <taxon>Chromadorea</taxon>
        <taxon>Rhabditida</taxon>
        <taxon>Tylenchina</taxon>
        <taxon>Panagrolaimomorpha</taxon>
        <taxon>Strongyloidoidea</taxon>
        <taxon>Steinernematidae</taxon>
        <taxon>Steinernema</taxon>
    </lineage>
</organism>
<sequence>MGLGQSHVDSHGHHHVQHSDPATTPEKFCTTLLANATCGDLMDQCFDLFKGHNTTGQVVHEPQPMWQVWTLGLFMVTIISGSAACGVLILPCLSQRVYNKVLTFFVALGVGTLSGSAVFHLLPEAFHLTETEGYMAKACMVIAGIYLFFLVDKFITIMIGCRKKNKKVVDAKAALPEAPSQDVEEAVNHTHNHNHGHSHDGDSTIGSVAWLVIFSDGLHNFIDGLGIGVAFQQDIWVGLSISIAVLSPE</sequence>
<evidence type="ECO:0000313" key="8">
    <source>
        <dbReference type="Proteomes" id="UP000095287"/>
    </source>
</evidence>
<dbReference type="PANTHER" id="PTHR12191">
    <property type="entry name" value="SOLUTE CARRIER FAMILY 39"/>
    <property type="match status" value="1"/>
</dbReference>
<feature type="transmembrane region" description="Helical" evidence="7">
    <location>
        <begin position="134"/>
        <end position="155"/>
    </location>
</feature>
<dbReference type="PANTHER" id="PTHR12191:SF37">
    <property type="entry name" value="ZINC TRANSPORTER FOI"/>
    <property type="match status" value="1"/>
</dbReference>
<name>A0A1I7Z2E0_9BILA</name>
<dbReference type="GO" id="GO:0140410">
    <property type="term" value="F:monoatomic cation:bicarbonate symporter activity"/>
    <property type="evidence" value="ECO:0007669"/>
    <property type="project" value="TreeGrafter"/>
</dbReference>
<dbReference type="AlphaFoldDB" id="A0A1I7Z2E0"/>